<protein>
    <submittedName>
        <fullName evidence="6">FAD-binding oxidoreductase</fullName>
    </submittedName>
</protein>
<dbReference type="Gene3D" id="3.10.20.30">
    <property type="match status" value="1"/>
</dbReference>
<dbReference type="Gene3D" id="3.40.50.80">
    <property type="entry name" value="Nucleotide-binding domain of ferredoxin-NADP reductase (FNR) module"/>
    <property type="match status" value="1"/>
</dbReference>
<dbReference type="PANTHER" id="PTHR47354:SF5">
    <property type="entry name" value="PROTEIN RFBI"/>
    <property type="match status" value="1"/>
</dbReference>
<dbReference type="InterPro" id="IPR001709">
    <property type="entry name" value="Flavoprot_Pyr_Nucl_cyt_Rdtase"/>
</dbReference>
<dbReference type="InterPro" id="IPR012675">
    <property type="entry name" value="Beta-grasp_dom_sf"/>
</dbReference>
<dbReference type="InterPro" id="IPR017938">
    <property type="entry name" value="Riboflavin_synthase-like_b-brl"/>
</dbReference>
<name>A0ABT5KML4_9BURK</name>
<dbReference type="PROSITE" id="PS51384">
    <property type="entry name" value="FAD_FR"/>
    <property type="match status" value="1"/>
</dbReference>
<organism evidence="6 7">
    <name type="scientific">Roseateles koreensis</name>
    <dbReference type="NCBI Taxonomy" id="2987526"/>
    <lineage>
        <taxon>Bacteria</taxon>
        <taxon>Pseudomonadati</taxon>
        <taxon>Pseudomonadota</taxon>
        <taxon>Betaproteobacteria</taxon>
        <taxon>Burkholderiales</taxon>
        <taxon>Sphaerotilaceae</taxon>
        <taxon>Roseateles</taxon>
    </lineage>
</organism>
<dbReference type="PROSITE" id="PS00197">
    <property type="entry name" value="2FE2S_FER_1"/>
    <property type="match status" value="1"/>
</dbReference>
<dbReference type="InterPro" id="IPR008333">
    <property type="entry name" value="Cbr1-like_FAD-bd_dom"/>
</dbReference>
<dbReference type="InterPro" id="IPR036010">
    <property type="entry name" value="2Fe-2S_ferredoxin-like_sf"/>
</dbReference>
<evidence type="ECO:0000259" key="4">
    <source>
        <dbReference type="PROSITE" id="PS51085"/>
    </source>
</evidence>
<dbReference type="Proteomes" id="UP001219862">
    <property type="component" value="Unassembled WGS sequence"/>
</dbReference>
<dbReference type="InterPro" id="IPR001433">
    <property type="entry name" value="OxRdtase_FAD/NAD-bd"/>
</dbReference>
<comment type="cofactor">
    <cofactor evidence="1">
        <name>FAD</name>
        <dbReference type="ChEBI" id="CHEBI:57692"/>
    </cofactor>
</comment>
<evidence type="ECO:0000259" key="5">
    <source>
        <dbReference type="PROSITE" id="PS51384"/>
    </source>
</evidence>
<dbReference type="Gene3D" id="2.40.30.10">
    <property type="entry name" value="Translation factors"/>
    <property type="match status" value="1"/>
</dbReference>
<dbReference type="PRINTS" id="PR00410">
    <property type="entry name" value="PHEHYDRXLASE"/>
</dbReference>
<evidence type="ECO:0000313" key="6">
    <source>
        <dbReference type="EMBL" id="MDC8784096.1"/>
    </source>
</evidence>
<accession>A0ABT5KML4</accession>
<dbReference type="PROSITE" id="PS51085">
    <property type="entry name" value="2FE2S_FER_2"/>
    <property type="match status" value="1"/>
</dbReference>
<dbReference type="InterPro" id="IPR050415">
    <property type="entry name" value="MRET"/>
</dbReference>
<feature type="domain" description="2Fe-2S ferredoxin-type" evidence="4">
    <location>
        <begin position="1"/>
        <end position="90"/>
    </location>
</feature>
<dbReference type="PANTHER" id="PTHR47354">
    <property type="entry name" value="NADH OXIDOREDUCTASE HCR"/>
    <property type="match status" value="1"/>
</dbReference>
<comment type="caution">
    <text evidence="6">The sequence shown here is derived from an EMBL/GenBank/DDBJ whole genome shotgun (WGS) entry which is preliminary data.</text>
</comment>
<dbReference type="InterPro" id="IPR001041">
    <property type="entry name" value="2Fe-2S_ferredoxin-type"/>
</dbReference>
<dbReference type="SUPFAM" id="SSF52343">
    <property type="entry name" value="Ferredoxin reductase-like, C-terminal NADP-linked domain"/>
    <property type="match status" value="1"/>
</dbReference>
<evidence type="ECO:0000256" key="1">
    <source>
        <dbReference type="ARBA" id="ARBA00001974"/>
    </source>
</evidence>
<keyword evidence="2" id="KW-0001">2Fe-2S</keyword>
<evidence type="ECO:0000256" key="3">
    <source>
        <dbReference type="ARBA" id="ARBA00034078"/>
    </source>
</evidence>
<evidence type="ECO:0000256" key="2">
    <source>
        <dbReference type="ARBA" id="ARBA00022714"/>
    </source>
</evidence>
<dbReference type="EMBL" id="JAQQXS010000002">
    <property type="protein sequence ID" value="MDC8784096.1"/>
    <property type="molecule type" value="Genomic_DNA"/>
</dbReference>
<reference evidence="6 7" key="1">
    <citation type="submission" date="2022-10" db="EMBL/GenBank/DDBJ databases">
        <title>paucibacter sp. hw8 Genome sequencing.</title>
        <authorList>
            <person name="Park S."/>
        </authorList>
    </citation>
    <scope>NUCLEOTIDE SEQUENCE [LARGE SCALE GENOMIC DNA]</scope>
    <source>
        <strain evidence="7">hw8</strain>
    </source>
</reference>
<dbReference type="CDD" id="cd00207">
    <property type="entry name" value="fer2"/>
    <property type="match status" value="1"/>
</dbReference>
<keyword evidence="2" id="KW-0408">Iron</keyword>
<keyword evidence="2" id="KW-0479">Metal-binding</keyword>
<dbReference type="SUPFAM" id="SSF54292">
    <property type="entry name" value="2Fe-2S ferredoxin-like"/>
    <property type="match status" value="1"/>
</dbReference>
<keyword evidence="2" id="KW-0411">Iron-sulfur</keyword>
<evidence type="ECO:0000313" key="7">
    <source>
        <dbReference type="Proteomes" id="UP001219862"/>
    </source>
</evidence>
<dbReference type="Pfam" id="PF00111">
    <property type="entry name" value="Fer2"/>
    <property type="match status" value="1"/>
</dbReference>
<dbReference type="InterPro" id="IPR006058">
    <property type="entry name" value="2Fe2S_fd_BS"/>
</dbReference>
<gene>
    <name evidence="6" type="ORF">PRZ01_02685</name>
</gene>
<dbReference type="CDD" id="cd06189">
    <property type="entry name" value="flavin_oxioreductase"/>
    <property type="match status" value="1"/>
</dbReference>
<dbReference type="InterPro" id="IPR017927">
    <property type="entry name" value="FAD-bd_FR_type"/>
</dbReference>
<proteinExistence type="predicted"/>
<keyword evidence="7" id="KW-1185">Reference proteome</keyword>
<feature type="domain" description="FAD-binding FR-type" evidence="5">
    <location>
        <begin position="97"/>
        <end position="197"/>
    </location>
</feature>
<dbReference type="InterPro" id="IPR039261">
    <property type="entry name" value="FNR_nucleotide-bd"/>
</dbReference>
<dbReference type="RefSeq" id="WP_273595211.1">
    <property type="nucleotide sequence ID" value="NZ_JAQQXS010000002.1"/>
</dbReference>
<dbReference type="SUPFAM" id="SSF63380">
    <property type="entry name" value="Riboflavin synthase domain-like"/>
    <property type="match status" value="1"/>
</dbReference>
<sequence length="331" mass="35965">MPVVTTSSGKQFEIRSDETLLEGALRQNIALGYSCRTGRCSSCKGRIRRGATSAIADEQGLTTAEIDAGWILTCVRHADSDIEIEVEDLSQWPLAPALTLPCRIHSLDRLAADVMKVLLRLPPSTKFQYRPGQYIDIIGGNGVRRSYSVANAPSADKLLELHIREVEGGAMSRYWFTEAKVNDLLRLNGPLGTFFLRESASKDLVFLATGTGIAPVKAILEQLAELESPFKPRSATVYWGGRLPADIYFDVAVPDVPLRFVPVLSRANADWTGARGHVQEVFLASQPLLNETLVFACGSDAMINSAKLLLASAGLPDGQFHSDAFVCSATN</sequence>
<dbReference type="PRINTS" id="PR00371">
    <property type="entry name" value="FPNCR"/>
</dbReference>
<comment type="cofactor">
    <cofactor evidence="3">
        <name>[2Fe-2S] cluster</name>
        <dbReference type="ChEBI" id="CHEBI:190135"/>
    </cofactor>
</comment>
<dbReference type="Pfam" id="PF00970">
    <property type="entry name" value="FAD_binding_6"/>
    <property type="match status" value="1"/>
</dbReference>
<dbReference type="Pfam" id="PF00175">
    <property type="entry name" value="NAD_binding_1"/>
    <property type="match status" value="1"/>
</dbReference>